<dbReference type="EMBL" id="PGFJ01000002">
    <property type="protein sequence ID" value="PJJ79553.1"/>
    <property type="molecule type" value="Genomic_DNA"/>
</dbReference>
<name>A0A2H9VML4_9SPHI</name>
<dbReference type="Proteomes" id="UP000242687">
    <property type="component" value="Unassembled WGS sequence"/>
</dbReference>
<organism evidence="4 5">
    <name type="scientific">Mucilaginibacter auburnensis</name>
    <dbReference type="NCBI Taxonomy" id="1457233"/>
    <lineage>
        <taxon>Bacteria</taxon>
        <taxon>Pseudomonadati</taxon>
        <taxon>Bacteroidota</taxon>
        <taxon>Sphingobacteriia</taxon>
        <taxon>Sphingobacteriales</taxon>
        <taxon>Sphingobacteriaceae</taxon>
        <taxon>Mucilaginibacter</taxon>
    </lineage>
</organism>
<dbReference type="OrthoDB" id="798399at2"/>
<evidence type="ECO:0000256" key="1">
    <source>
        <dbReference type="ARBA" id="ARBA00023125"/>
    </source>
</evidence>
<dbReference type="GO" id="GO:0006260">
    <property type="term" value="P:DNA replication"/>
    <property type="evidence" value="ECO:0007669"/>
    <property type="project" value="InterPro"/>
</dbReference>
<comment type="caution">
    <text evidence="4">The sequence shown here is derived from an EMBL/GenBank/DDBJ whole genome shotgun (WGS) entry which is preliminary data.</text>
</comment>
<dbReference type="GO" id="GO:0003697">
    <property type="term" value="F:single-stranded DNA binding"/>
    <property type="evidence" value="ECO:0007669"/>
    <property type="project" value="InterPro"/>
</dbReference>
<evidence type="ECO:0000313" key="4">
    <source>
        <dbReference type="EMBL" id="PJJ79553.1"/>
    </source>
</evidence>
<dbReference type="InterPro" id="IPR000424">
    <property type="entry name" value="Primosome_PriB/ssb"/>
</dbReference>
<sequence>MLSQSTINKVLLLGKIMNEPVWSQDSGEKALCFTIATTEKVKKNAEHVLHEEYHDIRLGSHLANDLQLRRGELVYIQGKIQTRQFVDEEQIRRYKTEIVALSVDIITAPQAEPQLSQAHRF</sequence>
<proteinExistence type="predicted"/>
<dbReference type="SUPFAM" id="SSF50249">
    <property type="entry name" value="Nucleic acid-binding proteins"/>
    <property type="match status" value="1"/>
</dbReference>
<evidence type="ECO:0000313" key="5">
    <source>
        <dbReference type="Proteomes" id="UP000242687"/>
    </source>
</evidence>
<keyword evidence="5" id="KW-1185">Reference proteome</keyword>
<reference evidence="4 5" key="1">
    <citation type="submission" date="2017-11" db="EMBL/GenBank/DDBJ databases">
        <title>Genomic Encyclopedia of Archaeal and Bacterial Type Strains, Phase II (KMG-II): From Individual Species to Whole Genera.</title>
        <authorList>
            <person name="Goeker M."/>
        </authorList>
    </citation>
    <scope>NUCLEOTIDE SEQUENCE [LARGE SCALE GENOMIC DNA]</scope>
    <source>
        <strain evidence="4 5">DSM 28175</strain>
    </source>
</reference>
<dbReference type="InterPro" id="IPR012340">
    <property type="entry name" value="NA-bd_OB-fold"/>
</dbReference>
<dbReference type="PROSITE" id="PS50935">
    <property type="entry name" value="SSB"/>
    <property type="match status" value="1"/>
</dbReference>
<gene>
    <name evidence="4" type="ORF">CLV57_2687</name>
</gene>
<evidence type="ECO:0000256" key="3">
    <source>
        <dbReference type="RuleBase" id="RU000524"/>
    </source>
</evidence>
<keyword evidence="1 2" id="KW-0238">DNA-binding</keyword>
<dbReference type="CDD" id="cd04496">
    <property type="entry name" value="SSB_OBF"/>
    <property type="match status" value="1"/>
</dbReference>
<evidence type="ECO:0000256" key="2">
    <source>
        <dbReference type="PIRNR" id="PIRNR002070"/>
    </source>
</evidence>
<dbReference type="PIRSF" id="PIRSF002070">
    <property type="entry name" value="SSB"/>
    <property type="match status" value="1"/>
</dbReference>
<accession>A0A2H9VML4</accession>
<protein>
    <recommendedName>
        <fullName evidence="2 3">Single-stranded DNA-binding protein</fullName>
    </recommendedName>
</protein>
<dbReference type="Pfam" id="PF00436">
    <property type="entry name" value="SSB"/>
    <property type="match status" value="1"/>
</dbReference>
<dbReference type="NCBIfam" id="TIGR00621">
    <property type="entry name" value="ssb"/>
    <property type="match status" value="1"/>
</dbReference>
<dbReference type="InterPro" id="IPR011344">
    <property type="entry name" value="ssDNA-bd"/>
</dbReference>
<dbReference type="Gene3D" id="2.40.50.140">
    <property type="entry name" value="Nucleic acid-binding proteins"/>
    <property type="match status" value="1"/>
</dbReference>
<dbReference type="AlphaFoldDB" id="A0A2H9VML4"/>
<dbReference type="RefSeq" id="WP_100341883.1">
    <property type="nucleotide sequence ID" value="NZ_PGFJ01000002.1"/>
</dbReference>